<keyword evidence="2 7" id="KW-0436">Ligase</keyword>
<dbReference type="EC" id="6.5.1.2" evidence="1"/>
<accession>A0A2H5BGG4</accession>
<protein>
    <recommendedName>
        <fullName evidence="1">DNA ligase (NAD(+))</fullName>
        <ecNumber evidence="1">6.5.1.2</ecNumber>
    </recommendedName>
</protein>
<dbReference type="EMBL" id="MG649966">
    <property type="protein sequence ID" value="AUG85069.1"/>
    <property type="molecule type" value="Genomic_DNA"/>
</dbReference>
<sequence length="322" mass="35885">MKQFIETLQKAYYDGEPLISDEEYDALIKRFPEAEVTIGHKGEVEHMFRMWSLEKKYPCRGDELPNLEPYIESPKLDGCAVDCLYINGKFVQGVTRGDGVKGRDITQNLKELVPAQVDYYAPIMQVTGEVVTTKDIDNARNFASGAMNLDKGSEFMSRLVEGGLRFIAYNVQTSADSCLGAMYDNDMKELERLGFHTILSKNVLKAVEDGLIITDGWVFRLKRNRAYFAAGFTSKFPKGAFAVKEDDEGEVTTIEDVIWQVGASGKVTPVAIVKEVVLEDAKVTRVTLNNVAYMEAMGITHVGQEVRIIRAGGIIPKIVEAF</sequence>
<dbReference type="Pfam" id="PF01653">
    <property type="entry name" value="DNA_ligase_aden"/>
    <property type="match status" value="1"/>
</dbReference>
<evidence type="ECO:0000313" key="8">
    <source>
        <dbReference type="Proteomes" id="UP000240819"/>
    </source>
</evidence>
<keyword evidence="3" id="KW-0235">DNA replication</keyword>
<dbReference type="SUPFAM" id="SSF56091">
    <property type="entry name" value="DNA ligase/mRNA capping enzyme, catalytic domain"/>
    <property type="match status" value="1"/>
</dbReference>
<evidence type="ECO:0000256" key="1">
    <source>
        <dbReference type="ARBA" id="ARBA00012722"/>
    </source>
</evidence>
<gene>
    <name evidence="7" type="ORF">CETO_62</name>
</gene>
<dbReference type="InterPro" id="IPR012340">
    <property type="entry name" value="NA-bd_OB-fold"/>
</dbReference>
<dbReference type="InterPro" id="IPR013840">
    <property type="entry name" value="DNAligase_N"/>
</dbReference>
<comment type="catalytic activity">
    <reaction evidence="5">
        <text>NAD(+) + (deoxyribonucleotide)n-3'-hydroxyl + 5'-phospho-(deoxyribonucleotide)m = (deoxyribonucleotide)n+m + AMP + beta-nicotinamide D-nucleotide.</text>
        <dbReference type="EC" id="6.5.1.2"/>
    </reaction>
</comment>
<dbReference type="SMART" id="SM00532">
    <property type="entry name" value="LIGANc"/>
    <property type="match status" value="1"/>
</dbReference>
<proteinExistence type="predicted"/>
<dbReference type="Gene3D" id="2.40.50.140">
    <property type="entry name" value="Nucleic acid-binding proteins"/>
    <property type="match status" value="1"/>
</dbReference>
<dbReference type="Pfam" id="PF03120">
    <property type="entry name" value="OB_DNA_ligase"/>
    <property type="match status" value="1"/>
</dbReference>
<organism evidence="7 8">
    <name type="scientific">Vibrio phage Ceto</name>
    <dbReference type="NCBI Taxonomy" id="2570300"/>
    <lineage>
        <taxon>Viruses</taxon>
        <taxon>Duplodnaviria</taxon>
        <taxon>Heunggongvirae</taxon>
        <taxon>Uroviricota</taxon>
        <taxon>Caudoviricetes</taxon>
        <taxon>Demerecviridae</taxon>
        <taxon>Ermolyevavirinae</taxon>
        <taxon>Cetovirus</taxon>
        <taxon>Cetovirus ceto</taxon>
    </lineage>
</organism>
<reference evidence="7 8" key="1">
    <citation type="submission" date="2017-12" db="EMBL/GenBank/DDBJ databases">
        <authorList>
            <person name="Lestochi C.V."/>
            <person name="Miller K.C."/>
            <person name="Miller J.S."/>
            <person name="Stanton M.L."/>
            <person name="Broussard G.W."/>
        </authorList>
    </citation>
    <scope>NUCLEOTIDE SEQUENCE [LARGE SCALE GENOMIC DNA]</scope>
</reference>
<evidence type="ECO:0000256" key="4">
    <source>
        <dbReference type="ARBA" id="ARBA00023027"/>
    </source>
</evidence>
<keyword evidence="8" id="KW-1185">Reference proteome</keyword>
<keyword evidence="4" id="KW-0520">NAD</keyword>
<evidence type="ECO:0000259" key="6">
    <source>
        <dbReference type="SMART" id="SM00532"/>
    </source>
</evidence>
<dbReference type="SUPFAM" id="SSF50249">
    <property type="entry name" value="Nucleic acid-binding proteins"/>
    <property type="match status" value="1"/>
</dbReference>
<dbReference type="Proteomes" id="UP000240819">
    <property type="component" value="Segment"/>
</dbReference>
<feature type="domain" description="NAD-dependent DNA ligase N-terminal" evidence="6">
    <location>
        <begin position="2"/>
        <end position="321"/>
    </location>
</feature>
<evidence type="ECO:0000256" key="5">
    <source>
        <dbReference type="ARBA" id="ARBA00034005"/>
    </source>
</evidence>
<dbReference type="GO" id="GO:0006281">
    <property type="term" value="P:DNA repair"/>
    <property type="evidence" value="ECO:0007669"/>
    <property type="project" value="InterPro"/>
</dbReference>
<dbReference type="Gene3D" id="3.30.470.30">
    <property type="entry name" value="DNA ligase/mRNA capping enzyme"/>
    <property type="match status" value="1"/>
</dbReference>
<dbReference type="GO" id="GO:0006260">
    <property type="term" value="P:DNA replication"/>
    <property type="evidence" value="ECO:0007669"/>
    <property type="project" value="UniProtKB-KW"/>
</dbReference>
<evidence type="ECO:0000256" key="3">
    <source>
        <dbReference type="ARBA" id="ARBA00022705"/>
    </source>
</evidence>
<dbReference type="GO" id="GO:0003911">
    <property type="term" value="F:DNA ligase (NAD+) activity"/>
    <property type="evidence" value="ECO:0007669"/>
    <property type="project" value="UniProtKB-EC"/>
</dbReference>
<dbReference type="InterPro" id="IPR004150">
    <property type="entry name" value="NAD_DNA_ligase_OB"/>
</dbReference>
<evidence type="ECO:0000256" key="2">
    <source>
        <dbReference type="ARBA" id="ARBA00022598"/>
    </source>
</evidence>
<evidence type="ECO:0000313" key="7">
    <source>
        <dbReference type="EMBL" id="AUG85069.1"/>
    </source>
</evidence>
<dbReference type="InterPro" id="IPR013839">
    <property type="entry name" value="DNAligase_adenylation"/>
</dbReference>
<name>A0A2H5BGG4_9CAUD</name>